<evidence type="ECO:0000313" key="2">
    <source>
        <dbReference type="Proteomes" id="UP000526786"/>
    </source>
</evidence>
<organism evidence="1 2">
    <name type="scientific">Candidatus Nitrosomaritimum aestuariumsis</name>
    <dbReference type="NCBI Taxonomy" id="3342354"/>
    <lineage>
        <taxon>Archaea</taxon>
        <taxon>Nitrososphaerota</taxon>
        <taxon>Nitrososphaeria</taxon>
        <taxon>Nitrosopumilales</taxon>
        <taxon>Nitrosopumilaceae</taxon>
        <taxon>Candidatus Nitrosomaritimum</taxon>
    </lineage>
</organism>
<evidence type="ECO:0000313" key="1">
    <source>
        <dbReference type="EMBL" id="MBA4453708.1"/>
    </source>
</evidence>
<accession>A0AC60W2A6</accession>
<proteinExistence type="predicted"/>
<reference evidence="1 2" key="1">
    <citation type="journal article" date="2020" name="Appl. Environ. Microbiol.">
        <title>Genomic Characteristics of a Novel Species of Ammonia-Oxidizing Archaea from the Jiulong River Estuary.</title>
        <authorList>
            <person name="Zou D."/>
            <person name="Wan R."/>
            <person name="Han L."/>
            <person name="Xu M.N."/>
            <person name="Liu Y."/>
            <person name="Liu H."/>
            <person name="Kao S.J."/>
            <person name="Li M."/>
        </authorList>
    </citation>
    <scope>NUCLEOTIDE SEQUENCE [LARGE SCALE GENOMIC DNA]</scope>
    <source>
        <strain evidence="1">W2bin3</strain>
    </source>
</reference>
<sequence length="455" mass="50277">MSSITPQEIKQEFVKSKIGIVGITILGILIATSIIAIIAIPVETFQEWNNPGNWISYPKVAIPIWVNFFMTEKIPEHKILENPNIQTNSEGEIRSSSHKFGVNFDYEFFPNDFIYVFSSEYSESVLLQMSVIRPDGVKLELLSTSLPYSNTKTIHTERIFSTDEAIKKNLLLQSEIFDFDLQGLSAEDIVFSDTKTNKPLKGNYIFSIDTYSVNSEIKTHESKLIIGGKAFGMMGTDELRRDLAIGLLWGTPLALFIGLVVSIASVVMGLLYGVYAGFKGKKTDEVMMRFNDVIYALPALPFLIILSVTISNSIFVLVGFLMIFGWVGIAKVARSMSLQIKTRGYVDAANMMGQKNSKIVLKHILPQLLPYAFASIAISVPAAITTEAGLSFLGLGDPSFPTWGHILHDANTFGAAARGLWWWIMPPGVMIAIAGLAFVFIGNALDAIVNPKLKR</sequence>
<dbReference type="Proteomes" id="UP000526786">
    <property type="component" value="Unassembled WGS sequence"/>
</dbReference>
<protein>
    <submittedName>
        <fullName evidence="1">ABC transporter permease</fullName>
    </submittedName>
</protein>
<gene>
    <name evidence="1" type="ORF">H2B05_02015</name>
</gene>
<comment type="caution">
    <text evidence="1">The sequence shown here is derived from an EMBL/GenBank/DDBJ whole genome shotgun (WGS) entry which is preliminary data.</text>
</comment>
<name>A0AC60W2A6_9ARCH</name>
<dbReference type="EMBL" id="JACENC010000082">
    <property type="protein sequence ID" value="MBA4453708.1"/>
    <property type="molecule type" value="Genomic_DNA"/>
</dbReference>